<feature type="transmembrane region" description="Helical" evidence="10">
    <location>
        <begin position="96"/>
        <end position="116"/>
    </location>
</feature>
<evidence type="ECO:0000256" key="2">
    <source>
        <dbReference type="ARBA" id="ARBA00022448"/>
    </source>
</evidence>
<accession>A0A084UD26</accession>
<protein>
    <submittedName>
        <fullName evidence="11">Inner-membrane translocator</fullName>
    </submittedName>
</protein>
<keyword evidence="7 10" id="KW-1133">Transmembrane helix</keyword>
<dbReference type="eggNOG" id="COG0559">
    <property type="taxonomic scope" value="Bacteria"/>
</dbReference>
<organism evidence="11 12">
    <name type="scientific">Nitratireductor basaltis</name>
    <dbReference type="NCBI Taxonomy" id="472175"/>
    <lineage>
        <taxon>Bacteria</taxon>
        <taxon>Pseudomonadati</taxon>
        <taxon>Pseudomonadota</taxon>
        <taxon>Alphaproteobacteria</taxon>
        <taxon>Hyphomicrobiales</taxon>
        <taxon>Phyllobacteriaceae</taxon>
        <taxon>Nitratireductor</taxon>
    </lineage>
</organism>
<evidence type="ECO:0000256" key="3">
    <source>
        <dbReference type="ARBA" id="ARBA00022475"/>
    </source>
</evidence>
<feature type="transmembrane region" description="Helical" evidence="10">
    <location>
        <begin position="190"/>
        <end position="207"/>
    </location>
</feature>
<gene>
    <name evidence="11" type="ORF">EL18_01903</name>
</gene>
<dbReference type="Pfam" id="PF02653">
    <property type="entry name" value="BPD_transp_2"/>
    <property type="match status" value="1"/>
</dbReference>
<evidence type="ECO:0000256" key="4">
    <source>
        <dbReference type="ARBA" id="ARBA00022519"/>
    </source>
</evidence>
<keyword evidence="2" id="KW-0813">Transport</keyword>
<sequence>MTQYLFQQIINGLALGSLYALVAIGFSMIYGIVRLINFAHGDLVMIGSFSTLALVAAGIPWPLILLFVLAVGAMAGMMIETVVFRPMRGSSQVTGFIATLAVSIAIQNSALMVLTGQPRNFLFPAYMRQRLELGGVSASLTDIIIIVLTLLLIAGLFLIVYRTRLGTAMRATAENLTAARLMGVAVNRTILAAFAIGSALAAVSGLFWGGKFGQIDPLLGFVPGLKAFVACVIGGVGSIGGAMMGGYILGLAEVLFVGLLPQEYSGYRDTFVFLLLIVILLVRPSGLFVRQSGERA</sequence>
<dbReference type="Proteomes" id="UP000053675">
    <property type="component" value="Unassembled WGS sequence"/>
</dbReference>
<evidence type="ECO:0000256" key="6">
    <source>
        <dbReference type="ARBA" id="ARBA00022970"/>
    </source>
</evidence>
<keyword evidence="5 10" id="KW-0812">Transmembrane</keyword>
<dbReference type="GO" id="GO:0042941">
    <property type="term" value="P:D-alanine transmembrane transport"/>
    <property type="evidence" value="ECO:0007669"/>
    <property type="project" value="TreeGrafter"/>
</dbReference>
<dbReference type="PATRIC" id="fig|472175.3.peg.1908"/>
<dbReference type="PANTHER" id="PTHR11795">
    <property type="entry name" value="BRANCHED-CHAIN AMINO ACID TRANSPORT SYSTEM PERMEASE PROTEIN LIVH"/>
    <property type="match status" value="1"/>
</dbReference>
<evidence type="ECO:0000256" key="1">
    <source>
        <dbReference type="ARBA" id="ARBA00004651"/>
    </source>
</evidence>
<evidence type="ECO:0000256" key="10">
    <source>
        <dbReference type="SAM" id="Phobius"/>
    </source>
</evidence>
<evidence type="ECO:0000313" key="12">
    <source>
        <dbReference type="Proteomes" id="UP000053675"/>
    </source>
</evidence>
<feature type="transmembrane region" description="Helical" evidence="10">
    <location>
        <begin position="12"/>
        <end position="33"/>
    </location>
</feature>
<evidence type="ECO:0000256" key="5">
    <source>
        <dbReference type="ARBA" id="ARBA00022692"/>
    </source>
</evidence>
<dbReference type="CDD" id="cd06582">
    <property type="entry name" value="TM_PBP1_LivH_like"/>
    <property type="match status" value="1"/>
</dbReference>
<dbReference type="STRING" id="472175.EL18_01903"/>
<feature type="transmembrane region" description="Helical" evidence="10">
    <location>
        <begin position="271"/>
        <end position="289"/>
    </location>
</feature>
<keyword evidence="4" id="KW-0997">Cell inner membrane</keyword>
<comment type="caution">
    <text evidence="11">The sequence shown here is derived from an EMBL/GenBank/DDBJ whole genome shotgun (WGS) entry which is preliminary data.</text>
</comment>
<name>A0A084UD26_9HYPH</name>
<keyword evidence="6" id="KW-0029">Amino-acid transport</keyword>
<keyword evidence="12" id="KW-1185">Reference proteome</keyword>
<evidence type="ECO:0000313" key="11">
    <source>
        <dbReference type="EMBL" id="KFB10862.1"/>
    </source>
</evidence>
<dbReference type="InterPro" id="IPR052157">
    <property type="entry name" value="BCAA_transport_permease"/>
</dbReference>
<feature type="transmembrane region" description="Helical" evidence="10">
    <location>
        <begin position="136"/>
        <end position="161"/>
    </location>
</feature>
<dbReference type="AlphaFoldDB" id="A0A084UD26"/>
<comment type="similarity">
    <text evidence="9">Belongs to the binding-protein-dependent transport system permease family. LivHM subfamily.</text>
</comment>
<reference evidence="11 12" key="1">
    <citation type="submission" date="2014-05" db="EMBL/GenBank/DDBJ databases">
        <title>Draft Genome Sequence of Nitratireductor basaltis Strain UMTGB225, A Marine Bacterium Isolated from Green Barrel Tunicate.</title>
        <authorList>
            <person name="Gan H.Y."/>
        </authorList>
    </citation>
    <scope>NUCLEOTIDE SEQUENCE [LARGE SCALE GENOMIC DNA]</scope>
    <source>
        <strain evidence="11 12">UMTGB225</strain>
    </source>
</reference>
<dbReference type="RefSeq" id="WP_036482150.1">
    <property type="nucleotide sequence ID" value="NZ_JMQM01000001.1"/>
</dbReference>
<dbReference type="OrthoDB" id="9807115at2"/>
<dbReference type="GO" id="GO:0015190">
    <property type="term" value="F:L-leucine transmembrane transporter activity"/>
    <property type="evidence" value="ECO:0007669"/>
    <property type="project" value="TreeGrafter"/>
</dbReference>
<keyword evidence="3" id="KW-1003">Cell membrane</keyword>
<dbReference type="PANTHER" id="PTHR11795:SF371">
    <property type="entry name" value="HIGH-AFFINITY BRANCHED-CHAIN AMINO ACID TRANSPORT SYSTEM PERMEASE PROTEIN LIVH"/>
    <property type="match status" value="1"/>
</dbReference>
<keyword evidence="8 10" id="KW-0472">Membrane</keyword>
<dbReference type="GO" id="GO:0005886">
    <property type="term" value="C:plasma membrane"/>
    <property type="evidence" value="ECO:0007669"/>
    <property type="project" value="UniProtKB-SubCell"/>
</dbReference>
<comment type="subcellular location">
    <subcellularLocation>
        <location evidence="1">Cell membrane</location>
        <topology evidence="1">Multi-pass membrane protein</topology>
    </subcellularLocation>
</comment>
<evidence type="ECO:0000256" key="7">
    <source>
        <dbReference type="ARBA" id="ARBA00022989"/>
    </source>
</evidence>
<evidence type="ECO:0000256" key="8">
    <source>
        <dbReference type="ARBA" id="ARBA00023136"/>
    </source>
</evidence>
<dbReference type="GO" id="GO:0015192">
    <property type="term" value="F:L-phenylalanine transmembrane transporter activity"/>
    <property type="evidence" value="ECO:0007669"/>
    <property type="project" value="TreeGrafter"/>
</dbReference>
<proteinExistence type="inferred from homology"/>
<dbReference type="GO" id="GO:0015808">
    <property type="term" value="P:L-alanine transport"/>
    <property type="evidence" value="ECO:0007669"/>
    <property type="project" value="TreeGrafter"/>
</dbReference>
<feature type="transmembrane region" description="Helical" evidence="10">
    <location>
        <begin position="227"/>
        <end position="259"/>
    </location>
</feature>
<evidence type="ECO:0000256" key="9">
    <source>
        <dbReference type="ARBA" id="ARBA00037998"/>
    </source>
</evidence>
<dbReference type="InterPro" id="IPR001851">
    <property type="entry name" value="ABC_transp_permease"/>
</dbReference>
<dbReference type="GO" id="GO:1903806">
    <property type="term" value="P:L-isoleucine import across plasma membrane"/>
    <property type="evidence" value="ECO:0007669"/>
    <property type="project" value="TreeGrafter"/>
</dbReference>
<dbReference type="GO" id="GO:0015188">
    <property type="term" value="F:L-isoleucine transmembrane transporter activity"/>
    <property type="evidence" value="ECO:0007669"/>
    <property type="project" value="TreeGrafter"/>
</dbReference>
<dbReference type="EMBL" id="JMQM01000001">
    <property type="protein sequence ID" value="KFB10862.1"/>
    <property type="molecule type" value="Genomic_DNA"/>
</dbReference>
<dbReference type="GO" id="GO:0005304">
    <property type="term" value="F:L-valine transmembrane transporter activity"/>
    <property type="evidence" value="ECO:0007669"/>
    <property type="project" value="TreeGrafter"/>
</dbReference>